<dbReference type="SFLD" id="SFLDS00003">
    <property type="entry name" value="Haloacid_Dehalogenase"/>
    <property type="match status" value="1"/>
</dbReference>
<protein>
    <submittedName>
        <fullName evidence="1">HAD family phosphatase</fullName>
    </submittedName>
</protein>
<dbReference type="InterPro" id="IPR023214">
    <property type="entry name" value="HAD_sf"/>
</dbReference>
<dbReference type="SFLD" id="SFLDG01135">
    <property type="entry name" value="C1.5.6:_HAD__Beta-PGM__Phospha"/>
    <property type="match status" value="1"/>
</dbReference>
<dbReference type="InterPro" id="IPR036412">
    <property type="entry name" value="HAD-like_sf"/>
</dbReference>
<comment type="caution">
    <text evidence="1">The sequence shown here is derived from an EMBL/GenBank/DDBJ whole genome shotgun (WGS) entry which is preliminary data.</text>
</comment>
<dbReference type="PANTHER" id="PTHR18901">
    <property type="entry name" value="2-DEOXYGLUCOSE-6-PHOSPHATE PHOSPHATASE 2"/>
    <property type="match status" value="1"/>
</dbReference>
<gene>
    <name evidence="1" type="ORF">HGA03_06495</name>
</gene>
<reference evidence="1 2" key="1">
    <citation type="submission" date="2020-04" db="EMBL/GenBank/DDBJ databases">
        <title>MicrobeNet Type strains.</title>
        <authorList>
            <person name="Nicholson A.C."/>
        </authorList>
    </citation>
    <scope>NUCLEOTIDE SEQUENCE [LARGE SCALE GENOMIC DNA]</scope>
    <source>
        <strain evidence="1 2">ATCC BAA-788</strain>
    </source>
</reference>
<dbReference type="SFLD" id="SFLDG01129">
    <property type="entry name" value="C1.5:_HAD__Beta-PGM__Phosphata"/>
    <property type="match status" value="1"/>
</dbReference>
<dbReference type="InterPro" id="IPR023198">
    <property type="entry name" value="PGP-like_dom2"/>
</dbReference>
<dbReference type="SUPFAM" id="SSF56784">
    <property type="entry name" value="HAD-like"/>
    <property type="match status" value="1"/>
</dbReference>
<dbReference type="Gene3D" id="3.40.50.1000">
    <property type="entry name" value="HAD superfamily/HAD-like"/>
    <property type="match status" value="1"/>
</dbReference>
<dbReference type="PRINTS" id="PR00413">
    <property type="entry name" value="HADHALOGNASE"/>
</dbReference>
<organism evidence="1 2">
    <name type="scientific">Cellulomonas denverensis</name>
    <dbReference type="NCBI Taxonomy" id="264297"/>
    <lineage>
        <taxon>Bacteria</taxon>
        <taxon>Bacillati</taxon>
        <taxon>Actinomycetota</taxon>
        <taxon>Actinomycetes</taxon>
        <taxon>Micrococcales</taxon>
        <taxon>Cellulomonadaceae</taxon>
        <taxon>Cellulomonas</taxon>
    </lineage>
</organism>
<dbReference type="Gene3D" id="1.10.150.240">
    <property type="entry name" value="Putative phosphatase, domain 2"/>
    <property type="match status" value="1"/>
</dbReference>
<proteinExistence type="predicted"/>
<dbReference type="RefSeq" id="WP_168629411.1">
    <property type="nucleotide sequence ID" value="NZ_BONL01000012.1"/>
</dbReference>
<dbReference type="AlphaFoldDB" id="A0A7X6QYM7"/>
<sequence>MDAQQRYPEGEVAAVLWDLDGVLVDSEGLLFEAERRLLAEHGAELTAEVKAGFIGLGGTEVLAALADHFGIDADLPAWTARKMELVAELLPGLRPFAPTTALVRALAEAGMPMAVASGSPADAIDNALRTVGLADLLPVRVSVDQVAAGKPAPDVFLAAADRLGVPPERCVVIEDAVPGVLAARAAGMSCLAIPSVTDPLDPRFEDADLLIRGGMSAADPTALLDWLGVRRG</sequence>
<accession>A0A7X6QYM7</accession>
<dbReference type="InterPro" id="IPR006439">
    <property type="entry name" value="HAD-SF_hydro_IA"/>
</dbReference>
<name>A0A7X6QYM7_9CELL</name>
<keyword evidence="2" id="KW-1185">Reference proteome</keyword>
<dbReference type="EMBL" id="JAAXOX010000002">
    <property type="protein sequence ID" value="NKY22314.1"/>
    <property type="molecule type" value="Genomic_DNA"/>
</dbReference>
<evidence type="ECO:0000313" key="1">
    <source>
        <dbReference type="EMBL" id="NKY22314.1"/>
    </source>
</evidence>
<dbReference type="PANTHER" id="PTHR18901:SF38">
    <property type="entry name" value="PSEUDOURIDINE-5'-PHOSPHATASE"/>
    <property type="match status" value="1"/>
</dbReference>
<dbReference type="NCBIfam" id="TIGR01509">
    <property type="entry name" value="HAD-SF-IA-v3"/>
    <property type="match status" value="1"/>
</dbReference>
<dbReference type="Proteomes" id="UP000581206">
    <property type="component" value="Unassembled WGS sequence"/>
</dbReference>
<evidence type="ECO:0000313" key="2">
    <source>
        <dbReference type="Proteomes" id="UP000581206"/>
    </source>
</evidence>
<dbReference type="Pfam" id="PF00702">
    <property type="entry name" value="Hydrolase"/>
    <property type="match status" value="1"/>
</dbReference>